<gene>
    <name evidence="8" type="ORF">HK107_11915</name>
</gene>
<organism evidence="8 9">
    <name type="scientific">Parvularcula mediterranea</name>
    <dbReference type="NCBI Taxonomy" id="2732508"/>
    <lineage>
        <taxon>Bacteria</taxon>
        <taxon>Pseudomonadati</taxon>
        <taxon>Pseudomonadota</taxon>
        <taxon>Alphaproteobacteria</taxon>
        <taxon>Parvularculales</taxon>
        <taxon>Parvularculaceae</taxon>
        <taxon>Parvularcula</taxon>
    </lineage>
</organism>
<evidence type="ECO:0000256" key="2">
    <source>
        <dbReference type="ARBA" id="ARBA00006434"/>
    </source>
</evidence>
<dbReference type="Proteomes" id="UP000536835">
    <property type="component" value="Unassembled WGS sequence"/>
</dbReference>
<dbReference type="Gene3D" id="1.20.1730.10">
    <property type="entry name" value="Sodium/glucose cotransporter"/>
    <property type="match status" value="1"/>
</dbReference>
<dbReference type="RefSeq" id="WP_173200055.1">
    <property type="nucleotide sequence ID" value="NZ_JABFCX010000003.1"/>
</dbReference>
<feature type="transmembrane region" description="Helical" evidence="7">
    <location>
        <begin position="443"/>
        <end position="460"/>
    </location>
</feature>
<protein>
    <submittedName>
        <fullName evidence="8">Solute:sodium symporter family transporter</fullName>
    </submittedName>
</protein>
<evidence type="ECO:0000313" key="9">
    <source>
        <dbReference type="Proteomes" id="UP000536835"/>
    </source>
</evidence>
<dbReference type="Pfam" id="PF00474">
    <property type="entry name" value="SSF"/>
    <property type="match status" value="2"/>
</dbReference>
<proteinExistence type="inferred from homology"/>
<name>A0A7Y3RMW5_9PROT</name>
<evidence type="ECO:0000256" key="7">
    <source>
        <dbReference type="SAM" id="Phobius"/>
    </source>
</evidence>
<feature type="transmembrane region" description="Helical" evidence="7">
    <location>
        <begin position="6"/>
        <end position="27"/>
    </location>
</feature>
<feature type="transmembrane region" description="Helical" evidence="7">
    <location>
        <begin position="39"/>
        <end position="58"/>
    </location>
</feature>
<dbReference type="GO" id="GO:0005412">
    <property type="term" value="F:D-glucose:sodium symporter activity"/>
    <property type="evidence" value="ECO:0007669"/>
    <property type="project" value="TreeGrafter"/>
</dbReference>
<feature type="transmembrane region" description="Helical" evidence="7">
    <location>
        <begin position="319"/>
        <end position="340"/>
    </location>
</feature>
<feature type="transmembrane region" description="Helical" evidence="7">
    <location>
        <begin position="495"/>
        <end position="513"/>
    </location>
</feature>
<feature type="transmembrane region" description="Helical" evidence="7">
    <location>
        <begin position="78"/>
        <end position="101"/>
    </location>
</feature>
<comment type="subcellular location">
    <subcellularLocation>
        <location evidence="1">Membrane</location>
        <topology evidence="1">Multi-pass membrane protein</topology>
    </subcellularLocation>
</comment>
<dbReference type="GO" id="GO:0005886">
    <property type="term" value="C:plasma membrane"/>
    <property type="evidence" value="ECO:0007669"/>
    <property type="project" value="TreeGrafter"/>
</dbReference>
<feature type="transmembrane region" description="Helical" evidence="7">
    <location>
        <begin position="224"/>
        <end position="244"/>
    </location>
</feature>
<evidence type="ECO:0000256" key="1">
    <source>
        <dbReference type="ARBA" id="ARBA00004141"/>
    </source>
</evidence>
<keyword evidence="4 7" id="KW-1133">Transmembrane helix</keyword>
<keyword evidence="5 7" id="KW-0472">Membrane</keyword>
<dbReference type="InterPro" id="IPR038377">
    <property type="entry name" value="Na/Glc_symporter_sf"/>
</dbReference>
<comment type="similarity">
    <text evidence="2 6">Belongs to the sodium:solute symporter (SSF) (TC 2.A.21) family.</text>
</comment>
<evidence type="ECO:0000256" key="5">
    <source>
        <dbReference type="ARBA" id="ARBA00023136"/>
    </source>
</evidence>
<dbReference type="NCBIfam" id="NF007790">
    <property type="entry name" value="PRK10484.1"/>
    <property type="match status" value="1"/>
</dbReference>
<sequence length="608" mass="65707">MQANLLFTLVSCAFFMAVVAVISYFYTRGEVDSKEGYFLAGRGLGGFFIAGTLLLTNLSAEQLIGLNGSAYGFDLSSMAWEVTAAVATIFMALIFLPRYLAGAFTTLPEFLSKRFDDDVRSYTVILFMLGYGLITIPSVLYSGSVAVTRLFDVESLLVGSMGADTVAGIGAWFEGLFGTATRQGATPDGEQFFAIAVTVVVIGVIGSIYAIFGGLRAVAISDTLNGVGLLVIGILVPTLGLIALGEGSFMEGLRTITTTETQKLNAIGGESSPTPFGTIFTGMIFANLFYWCTNQYVIQRTLGAKSLAEGQKGVLLSGYFKVMIPFMMMMPGVIAFHLYGPNLATIDLAYPQLIDDVLPVYLSGFFLAVLLGAVFSSFNSLLNSAATLFALDVYAPSRTKEVPDSELVRVAKVASLVIAVMSFIISPLLYLAPEGLWQLIRKFTGFYNIPIIAIVIVGLFTRRVPAIGAKIVIGFHVITYGLLRFPLADVVTIHFIHQYAILFVIEVGIMLAAGQWRPKSVPWTFEKHNKVSLAPWRFATPVSVTLMSCVVALYLLFSPMGIVEARFSALFWLSIAGLLVINAFAWFRALSVRKGFAEEAHGAPTEGL</sequence>
<reference evidence="8 9" key="1">
    <citation type="submission" date="2020-05" db="EMBL/GenBank/DDBJ databases">
        <title>Parvularcula mediterraneae sp. nov., isolated from polypropylene straw from shallow seawater of the seashore of Laganas in Zakynthos island, Greece.</title>
        <authorList>
            <person name="Szabo I."/>
            <person name="Al-Omari J."/>
            <person name="Rado J."/>
            <person name="Szerdahelyi G.S."/>
        </authorList>
    </citation>
    <scope>NUCLEOTIDE SEQUENCE [LARGE SCALE GENOMIC DNA]</scope>
    <source>
        <strain evidence="8 9">ZS-1/3</strain>
    </source>
</reference>
<dbReference type="PANTHER" id="PTHR11819">
    <property type="entry name" value="SOLUTE CARRIER FAMILY 5"/>
    <property type="match status" value="1"/>
</dbReference>
<feature type="transmembrane region" description="Helical" evidence="7">
    <location>
        <begin position="467"/>
        <end position="483"/>
    </location>
</feature>
<dbReference type="PROSITE" id="PS50283">
    <property type="entry name" value="NA_SOLUT_SYMP_3"/>
    <property type="match status" value="1"/>
</dbReference>
<dbReference type="CDD" id="cd10328">
    <property type="entry name" value="SLC5sbd_YidK"/>
    <property type="match status" value="1"/>
</dbReference>
<comment type="caution">
    <text evidence="8">The sequence shown here is derived from an EMBL/GenBank/DDBJ whole genome shotgun (WGS) entry which is preliminary data.</text>
</comment>
<feature type="transmembrane region" description="Helical" evidence="7">
    <location>
        <begin position="569"/>
        <end position="587"/>
    </location>
</feature>
<evidence type="ECO:0000256" key="4">
    <source>
        <dbReference type="ARBA" id="ARBA00022989"/>
    </source>
</evidence>
<feature type="transmembrane region" description="Helical" evidence="7">
    <location>
        <begin position="410"/>
        <end position="431"/>
    </location>
</feature>
<dbReference type="InterPro" id="IPR001734">
    <property type="entry name" value="Na/solute_symporter"/>
</dbReference>
<dbReference type="AlphaFoldDB" id="A0A7Y3RMW5"/>
<evidence type="ECO:0000256" key="6">
    <source>
        <dbReference type="RuleBase" id="RU362091"/>
    </source>
</evidence>
<dbReference type="NCBIfam" id="TIGR00813">
    <property type="entry name" value="sss"/>
    <property type="match status" value="1"/>
</dbReference>
<feature type="transmembrane region" description="Helical" evidence="7">
    <location>
        <begin position="534"/>
        <end position="557"/>
    </location>
</feature>
<keyword evidence="3 7" id="KW-0812">Transmembrane</keyword>
<feature type="transmembrane region" description="Helical" evidence="7">
    <location>
        <begin position="360"/>
        <end position="389"/>
    </location>
</feature>
<feature type="transmembrane region" description="Helical" evidence="7">
    <location>
        <begin position="279"/>
        <end position="298"/>
    </location>
</feature>
<evidence type="ECO:0000256" key="3">
    <source>
        <dbReference type="ARBA" id="ARBA00022692"/>
    </source>
</evidence>
<feature type="transmembrane region" description="Helical" evidence="7">
    <location>
        <begin position="122"/>
        <end position="141"/>
    </location>
</feature>
<keyword evidence="9" id="KW-1185">Reference proteome</keyword>
<dbReference type="PANTHER" id="PTHR11819:SF195">
    <property type="entry name" value="SODIUM_GLUCOSE COTRANSPORTER 4"/>
    <property type="match status" value="1"/>
</dbReference>
<accession>A0A7Y3RMW5</accession>
<feature type="transmembrane region" description="Helical" evidence="7">
    <location>
        <begin position="192"/>
        <end position="212"/>
    </location>
</feature>
<evidence type="ECO:0000313" key="8">
    <source>
        <dbReference type="EMBL" id="NNU17027.1"/>
    </source>
</evidence>
<dbReference type="EMBL" id="JABFCX010000003">
    <property type="protein sequence ID" value="NNU17027.1"/>
    <property type="molecule type" value="Genomic_DNA"/>
</dbReference>